<name>A0A1J4Q3Q6_9ACTN</name>
<evidence type="ECO:0000313" key="4">
    <source>
        <dbReference type="Proteomes" id="UP000034838"/>
    </source>
</evidence>
<dbReference type="Proteomes" id="UP000034838">
    <property type="component" value="Unassembled WGS sequence"/>
</dbReference>
<dbReference type="InterPro" id="IPR001031">
    <property type="entry name" value="Thioesterase"/>
</dbReference>
<dbReference type="PANTHER" id="PTHR11487">
    <property type="entry name" value="THIOESTERASE"/>
    <property type="match status" value="1"/>
</dbReference>
<comment type="caution">
    <text evidence="3">The sequence shown here is derived from an EMBL/GenBank/DDBJ whole genome shotgun (WGS) entry which is preliminary data.</text>
</comment>
<feature type="domain" description="Thioesterase" evidence="2">
    <location>
        <begin position="18"/>
        <end position="233"/>
    </location>
</feature>
<evidence type="ECO:0000256" key="1">
    <source>
        <dbReference type="ARBA" id="ARBA00007169"/>
    </source>
</evidence>
<dbReference type="Pfam" id="PF00975">
    <property type="entry name" value="Thioesterase"/>
    <property type="match status" value="1"/>
</dbReference>
<evidence type="ECO:0000259" key="2">
    <source>
        <dbReference type="Pfam" id="PF00975"/>
    </source>
</evidence>
<dbReference type="InterPro" id="IPR029058">
    <property type="entry name" value="AB_hydrolase_fold"/>
</dbReference>
<dbReference type="SUPFAM" id="SSF53474">
    <property type="entry name" value="alpha/beta-Hydrolases"/>
    <property type="match status" value="1"/>
</dbReference>
<sequence>MTYLRTWTKDVPAARPVLLCLPQAGSGALQFQNWQLRLGSRVTVCAVQLPGREDRWGEPAPDGIAEVVAAVVAELSAAGFLGRPLVVFGDSFGGLLAYEVARAVGPAALVVCVCRAPVHWRRHGGLDEDDVERLASASVGNPALPPELAAELREIAAEVLRRDAALSETFRTPPNAEPLRCPVYAWGALGDPTVTPAQLDDWREVTTGPLHRHDFAGGHRVSREDPRALLGRLSGILSDLAEEEPR</sequence>
<dbReference type="Gene3D" id="3.40.50.1820">
    <property type="entry name" value="alpha/beta hydrolase"/>
    <property type="match status" value="1"/>
</dbReference>
<dbReference type="InterPro" id="IPR012223">
    <property type="entry name" value="TEII"/>
</dbReference>
<keyword evidence="4" id="KW-1185">Reference proteome</keyword>
<comment type="similarity">
    <text evidence="1">Belongs to the thioesterase family.</text>
</comment>
<reference evidence="3" key="1">
    <citation type="submission" date="2016-10" db="EMBL/GenBank/DDBJ databases">
        <title>Genome sequence of Streptomyces malaysiense MUSC 136.</title>
        <authorList>
            <person name="Lee L.-H."/>
            <person name="Ser H.-L."/>
        </authorList>
    </citation>
    <scope>NUCLEOTIDE SEQUENCE [LARGE SCALE GENOMIC DNA]</scope>
    <source>
        <strain evidence="3">MUSC 136</strain>
    </source>
</reference>
<dbReference type="AlphaFoldDB" id="A0A1J4Q3Q6"/>
<dbReference type="RefSeq" id="WP_053055448.1">
    <property type="nucleotide sequence ID" value="NZ_LBDA02000030.1"/>
</dbReference>
<dbReference type="GO" id="GO:0008610">
    <property type="term" value="P:lipid biosynthetic process"/>
    <property type="evidence" value="ECO:0007669"/>
    <property type="project" value="TreeGrafter"/>
</dbReference>
<protein>
    <recommendedName>
        <fullName evidence="2">Thioesterase domain-containing protein</fullName>
    </recommendedName>
</protein>
<dbReference type="EMBL" id="LBDA02000030">
    <property type="protein sequence ID" value="OIK27022.1"/>
    <property type="molecule type" value="Genomic_DNA"/>
</dbReference>
<organism evidence="3 4">
    <name type="scientific">Streptomyces malaysiense</name>
    <dbReference type="NCBI Taxonomy" id="1428626"/>
    <lineage>
        <taxon>Bacteria</taxon>
        <taxon>Bacillati</taxon>
        <taxon>Actinomycetota</taxon>
        <taxon>Actinomycetes</taxon>
        <taxon>Kitasatosporales</taxon>
        <taxon>Streptomycetaceae</taxon>
        <taxon>Streptomyces</taxon>
    </lineage>
</organism>
<dbReference type="OrthoDB" id="4169718at2"/>
<dbReference type="PANTHER" id="PTHR11487:SF0">
    <property type="entry name" value="S-ACYL FATTY ACID SYNTHASE THIOESTERASE, MEDIUM CHAIN"/>
    <property type="match status" value="1"/>
</dbReference>
<gene>
    <name evidence="3" type="ORF">VT52_013650</name>
</gene>
<evidence type="ECO:0000313" key="3">
    <source>
        <dbReference type="EMBL" id="OIK27022.1"/>
    </source>
</evidence>
<accession>A0A1J4Q3Q6</accession>
<proteinExistence type="inferred from homology"/>